<dbReference type="STRING" id="1168035.SAMN05444280_103189"/>
<sequence length="53" mass="6032">MTNKENNETPTLCKFHPGYGGKLMYFITLNILCYVENKSNASGPKTCTNRYQP</sequence>
<dbReference type="EMBL" id="FQZE01000003">
    <property type="protein sequence ID" value="SHI57794.1"/>
    <property type="molecule type" value="Genomic_DNA"/>
</dbReference>
<reference evidence="1 2" key="1">
    <citation type="submission" date="2016-11" db="EMBL/GenBank/DDBJ databases">
        <authorList>
            <person name="Jaros S."/>
            <person name="Januszkiewicz K."/>
            <person name="Wedrychowicz H."/>
        </authorList>
    </citation>
    <scope>NUCLEOTIDE SEQUENCE [LARGE SCALE GENOMIC DNA]</scope>
    <source>
        <strain evidence="1 2">DSM 27063</strain>
    </source>
</reference>
<protein>
    <submittedName>
        <fullName evidence="1">Uncharacterized protein</fullName>
    </submittedName>
</protein>
<gene>
    <name evidence="1" type="ORF">SAMN05444280_103189</name>
</gene>
<proteinExistence type="predicted"/>
<evidence type="ECO:0000313" key="1">
    <source>
        <dbReference type="EMBL" id="SHI57794.1"/>
    </source>
</evidence>
<dbReference type="AlphaFoldDB" id="A0A1M6CAH5"/>
<organism evidence="1 2">
    <name type="scientific">Tangfeifania diversioriginum</name>
    <dbReference type="NCBI Taxonomy" id="1168035"/>
    <lineage>
        <taxon>Bacteria</taxon>
        <taxon>Pseudomonadati</taxon>
        <taxon>Bacteroidota</taxon>
        <taxon>Bacteroidia</taxon>
        <taxon>Marinilabiliales</taxon>
        <taxon>Prolixibacteraceae</taxon>
        <taxon>Tangfeifania</taxon>
    </lineage>
</organism>
<dbReference type="Proteomes" id="UP000184050">
    <property type="component" value="Unassembled WGS sequence"/>
</dbReference>
<evidence type="ECO:0000313" key="2">
    <source>
        <dbReference type="Proteomes" id="UP000184050"/>
    </source>
</evidence>
<keyword evidence="2" id="KW-1185">Reference proteome</keyword>
<accession>A0A1M6CAH5</accession>
<name>A0A1M6CAH5_9BACT</name>